<dbReference type="NCBIfam" id="TIGR00252">
    <property type="entry name" value="YraN family protein"/>
    <property type="match status" value="1"/>
</dbReference>
<dbReference type="InterPro" id="IPR011856">
    <property type="entry name" value="tRNA_endonuc-like_dom_sf"/>
</dbReference>
<organism evidence="3 4">
    <name type="scientific">Thiothrix litoralis</name>
    <dbReference type="NCBI Taxonomy" id="2891210"/>
    <lineage>
        <taxon>Bacteria</taxon>
        <taxon>Pseudomonadati</taxon>
        <taxon>Pseudomonadota</taxon>
        <taxon>Gammaproteobacteria</taxon>
        <taxon>Thiotrichales</taxon>
        <taxon>Thiotrichaceae</taxon>
        <taxon>Thiothrix</taxon>
    </lineage>
</organism>
<dbReference type="PANTHER" id="PTHR34039">
    <property type="entry name" value="UPF0102 PROTEIN YRAN"/>
    <property type="match status" value="1"/>
</dbReference>
<protein>
    <recommendedName>
        <fullName evidence="2">UPF0102 protein J9253_13260</fullName>
    </recommendedName>
</protein>
<dbReference type="SUPFAM" id="SSF52980">
    <property type="entry name" value="Restriction endonuclease-like"/>
    <property type="match status" value="1"/>
</dbReference>
<dbReference type="PANTHER" id="PTHR34039:SF1">
    <property type="entry name" value="UPF0102 PROTEIN YRAN"/>
    <property type="match status" value="1"/>
</dbReference>
<dbReference type="InterPro" id="IPR003509">
    <property type="entry name" value="UPF0102_YraN-like"/>
</dbReference>
<evidence type="ECO:0000313" key="4">
    <source>
        <dbReference type="Proteomes" id="UP000672039"/>
    </source>
</evidence>
<sequence length="128" mass="14719">MAFHKPLDNKQPQAPHLIRGISTEQLACEYLQASGLQLLHQNYRLKMGEIDLIMRDGNVIVFIEVRYRKTQRYGGALLSIDPRKQARIIRTAQHYLQYRAPDAQARFDVVAVEGNNPINWIKNAFESG</sequence>
<accession>A0ABX7WNQ3</accession>
<comment type="similarity">
    <text evidence="1 2">Belongs to the UPF0102 family.</text>
</comment>
<dbReference type="CDD" id="cd20736">
    <property type="entry name" value="PoNe_Nuclease"/>
    <property type="match status" value="1"/>
</dbReference>
<dbReference type="Proteomes" id="UP000672039">
    <property type="component" value="Chromosome"/>
</dbReference>
<keyword evidence="4" id="KW-1185">Reference proteome</keyword>
<dbReference type="HAMAP" id="MF_00048">
    <property type="entry name" value="UPF0102"/>
    <property type="match status" value="1"/>
</dbReference>
<reference evidence="3 4" key="1">
    <citation type="submission" date="2021-04" db="EMBL/GenBank/DDBJ databases">
        <title>Genomics, taxonomy and metabolism of representatives of sulfur bacteria of the genus Thiothrix: Thiothrix fructosivorans QT, Thiothrix unzii A1T and three new species, Thiothrix subterranea sp. nov., Thiothrix litoralis sp. nov. and 'Candidatus Thiothrix anitrata' sp. nov.</title>
        <authorList>
            <person name="Ravin N.V."/>
            <person name="Smolyakov D."/>
            <person name="Rudenko T.S."/>
            <person name="Mardanov A.V."/>
            <person name="Beletsky A.V."/>
            <person name="Markov N.D."/>
            <person name="Fomenkov A.I."/>
            <person name="Roberts R.J."/>
            <person name="Karnachuk O.V."/>
            <person name="Novikov A."/>
            <person name="Grabovich M.Y."/>
        </authorList>
    </citation>
    <scope>NUCLEOTIDE SEQUENCE [LARGE SCALE GENOMIC DNA]</scope>
    <source>
        <strain evidence="3 4">AS</strain>
    </source>
</reference>
<evidence type="ECO:0000256" key="1">
    <source>
        <dbReference type="ARBA" id="ARBA00006738"/>
    </source>
</evidence>
<name>A0ABX7WNQ3_9GAMM</name>
<evidence type="ECO:0000256" key="2">
    <source>
        <dbReference type="HAMAP-Rule" id="MF_00048"/>
    </source>
</evidence>
<dbReference type="EMBL" id="CP072801">
    <property type="protein sequence ID" value="QTR44977.1"/>
    <property type="molecule type" value="Genomic_DNA"/>
</dbReference>
<gene>
    <name evidence="3" type="ORF">J9253_13260</name>
</gene>
<evidence type="ECO:0000313" key="3">
    <source>
        <dbReference type="EMBL" id="QTR44977.1"/>
    </source>
</evidence>
<dbReference type="Pfam" id="PF02021">
    <property type="entry name" value="UPF0102"/>
    <property type="match status" value="1"/>
</dbReference>
<dbReference type="NCBIfam" id="NF009150">
    <property type="entry name" value="PRK12497.1-3"/>
    <property type="match status" value="1"/>
</dbReference>
<dbReference type="InterPro" id="IPR011335">
    <property type="entry name" value="Restrct_endonuc-II-like"/>
</dbReference>
<proteinExistence type="inferred from homology"/>
<dbReference type="Gene3D" id="3.40.1350.10">
    <property type="match status" value="1"/>
</dbReference>